<evidence type="ECO:0000313" key="6">
    <source>
        <dbReference type="EMBL" id="MBP1947231.1"/>
    </source>
</evidence>
<gene>
    <name evidence="4" type="primary">mecA</name>
    <name evidence="6" type="ORF">J2Z82_000154</name>
</gene>
<dbReference type="InterPro" id="IPR008681">
    <property type="entry name" value="Neg-reg_MecA"/>
</dbReference>
<dbReference type="Proteomes" id="UP001519328">
    <property type="component" value="Unassembled WGS sequence"/>
</dbReference>
<comment type="caution">
    <text evidence="6">The sequence shown here is derived from an EMBL/GenBank/DDBJ whole genome shotgun (WGS) entry which is preliminary data.</text>
</comment>
<dbReference type="InterPro" id="IPR038471">
    <property type="entry name" value="MecA_C_sf"/>
</dbReference>
<proteinExistence type="inferred from homology"/>
<evidence type="ECO:0000313" key="7">
    <source>
        <dbReference type="Proteomes" id="UP001519328"/>
    </source>
</evidence>
<evidence type="ECO:0000256" key="1">
    <source>
        <dbReference type="ARBA" id="ARBA00005397"/>
    </source>
</evidence>
<comment type="similarity">
    <text evidence="1 4">Belongs to the MecA family.</text>
</comment>
<dbReference type="Pfam" id="PF05389">
    <property type="entry name" value="MecA"/>
    <property type="match status" value="1"/>
</dbReference>
<dbReference type="EMBL" id="JAGGKK010000001">
    <property type="protein sequence ID" value="MBP1947231.1"/>
    <property type="molecule type" value="Genomic_DNA"/>
</dbReference>
<dbReference type="PANTHER" id="PTHR39161">
    <property type="entry name" value="ADAPTER PROTEIN MECA"/>
    <property type="match status" value="1"/>
</dbReference>
<dbReference type="PANTHER" id="PTHR39161:SF1">
    <property type="entry name" value="ADAPTER PROTEIN MECA 1"/>
    <property type="match status" value="1"/>
</dbReference>
<evidence type="ECO:0000256" key="4">
    <source>
        <dbReference type="HAMAP-Rule" id="MF_01124"/>
    </source>
</evidence>
<organism evidence="6 7">
    <name type="scientific">Virgibacillus litoralis</name>
    <dbReference type="NCBI Taxonomy" id="578221"/>
    <lineage>
        <taxon>Bacteria</taxon>
        <taxon>Bacillati</taxon>
        <taxon>Bacillota</taxon>
        <taxon>Bacilli</taxon>
        <taxon>Bacillales</taxon>
        <taxon>Bacillaceae</taxon>
        <taxon>Virgibacillus</taxon>
    </lineage>
</organism>
<protein>
    <recommendedName>
        <fullName evidence="4">Adapter protein MecA</fullName>
    </recommendedName>
</protein>
<feature type="compositionally biased region" description="Basic and acidic residues" evidence="5">
    <location>
        <begin position="112"/>
        <end position="127"/>
    </location>
</feature>
<comment type="subunit">
    <text evidence="2 4">Homodimer.</text>
</comment>
<comment type="domain">
    <text evidence="4">The N-terminal domain has binding sites for ComK and probably for unfolded/aggregated proteins; the C-terminal domain interacts with ClpC.</text>
</comment>
<evidence type="ECO:0000256" key="5">
    <source>
        <dbReference type="SAM" id="MobiDB-lite"/>
    </source>
</evidence>
<reference evidence="6 7" key="1">
    <citation type="submission" date="2021-03" db="EMBL/GenBank/DDBJ databases">
        <title>Genomic Encyclopedia of Type Strains, Phase IV (KMG-IV): sequencing the most valuable type-strain genomes for metagenomic binning, comparative biology and taxonomic classification.</title>
        <authorList>
            <person name="Goeker M."/>
        </authorList>
    </citation>
    <scope>NUCLEOTIDE SEQUENCE [LARGE SCALE GENOMIC DNA]</scope>
    <source>
        <strain evidence="6 7">DSM 21085</strain>
    </source>
</reference>
<dbReference type="NCBIfam" id="NF002644">
    <property type="entry name" value="PRK02315.1-5"/>
    <property type="match status" value="1"/>
</dbReference>
<keyword evidence="7" id="KW-1185">Reference proteome</keyword>
<keyword evidence="3 4" id="KW-0178">Competence</keyword>
<comment type="function">
    <text evidence="4">Enables the recognition and targeting of unfolded and aggregated proteins to the ClpC protease or to other proteins involved in proteolysis. Acts negatively in the development of competence by binding ComK and recruiting it to the ClpCP protease. When overexpressed, inhibits sporulation. Also involved in Spx degradation by ClpC.</text>
</comment>
<evidence type="ECO:0000256" key="3">
    <source>
        <dbReference type="ARBA" id="ARBA00023287"/>
    </source>
</evidence>
<evidence type="ECO:0000256" key="2">
    <source>
        <dbReference type="ARBA" id="ARBA00011738"/>
    </source>
</evidence>
<name>A0ABS4H8J6_9BACI</name>
<dbReference type="PIRSF" id="PIRSF029008">
    <property type="entry name" value="MecA"/>
    <property type="match status" value="1"/>
</dbReference>
<keyword evidence="4" id="KW-0749">Sporulation</keyword>
<sequence>MMEIERINENTVKFYISYIDIEDRGFEREEIWYNRERSEQLFWQMMDEVNYKEDFNVEGPLWIQVQALDKGLEIVVTKAQVSKNGENIELPTENGKTIDISVDDKIEDMLDDKFGEGDEKSSKSKKEEDEDGNLSLSVMFNDFEDVIQLSHYFQDNKDKTDKIEDTLFHYNNKYYLYIEFPQDEEVEDDHQEDMISQVFEFANDTEVTIHFLEEYGKQIFADNTFEQVRSHFPAIIGRS</sequence>
<feature type="region of interest" description="Disordered" evidence="5">
    <location>
        <begin position="112"/>
        <end position="131"/>
    </location>
</feature>
<dbReference type="HAMAP" id="MF_01124">
    <property type="entry name" value="MecA"/>
    <property type="match status" value="1"/>
</dbReference>
<accession>A0ABS4H8J6</accession>
<dbReference type="Gene3D" id="3.30.70.1950">
    <property type="match status" value="1"/>
</dbReference>